<protein>
    <submittedName>
        <fullName evidence="1">MFS general substrate transporter</fullName>
    </submittedName>
</protein>
<dbReference type="Proteomes" id="UP000814033">
    <property type="component" value="Unassembled WGS sequence"/>
</dbReference>
<dbReference type="EMBL" id="MU275927">
    <property type="protein sequence ID" value="KAI0046365.1"/>
    <property type="molecule type" value="Genomic_DNA"/>
</dbReference>
<accession>A0ACB8RRZ7</accession>
<comment type="caution">
    <text evidence="1">The sequence shown here is derived from an EMBL/GenBank/DDBJ whole genome shotgun (WGS) entry which is preliminary data.</text>
</comment>
<proteinExistence type="predicted"/>
<sequence length="425" mass="45681">MQAKMQSLASRSSLDIPMDDYGSKQSLAPSTHPPQYPVHHGGVRAWMTLFGAWLAIAATFGYTYSFGIYQDLYTREHAASATRVSWIGATQLFLLIATGLPAGKLHDLGHFRVVVTVGSVLFTFSLFMVSLLHPDKYSLLFLSQGIGMGIGAGLVYIPVLAVQADHWGPRTSLAMGVASSGLPVGGTFFPVMLNQLLHNGVSFAWSVRASAFLVLGMLLVANVFIKSYPRAQSPQGEKPSSMKELLTDAPYMCVALGGLFMNWGIYFPYFYLQLYTILHGMDPTFAFYTLTILNGAAIPGRILPNLLAQKYGALNVFTASAFSCAVLAWAFFGAKSIAGVVAFAVIYGFFAGAWFSLLSPVFGSMSKSKSELGMRMGFAFAVSSVAALTGTPIDGVLLGSTFPWAKPIAFSAVRAPSLRAFRVAI</sequence>
<reference evidence="1" key="2">
    <citation type="journal article" date="2022" name="New Phytol.">
        <title>Evolutionary transition to the ectomycorrhizal habit in the genomes of a hyperdiverse lineage of mushroom-forming fungi.</title>
        <authorList>
            <person name="Looney B."/>
            <person name="Miyauchi S."/>
            <person name="Morin E."/>
            <person name="Drula E."/>
            <person name="Courty P.E."/>
            <person name="Kohler A."/>
            <person name="Kuo A."/>
            <person name="LaButti K."/>
            <person name="Pangilinan J."/>
            <person name="Lipzen A."/>
            <person name="Riley R."/>
            <person name="Andreopoulos W."/>
            <person name="He G."/>
            <person name="Johnson J."/>
            <person name="Nolan M."/>
            <person name="Tritt A."/>
            <person name="Barry K.W."/>
            <person name="Grigoriev I.V."/>
            <person name="Nagy L.G."/>
            <person name="Hibbett D."/>
            <person name="Henrissat B."/>
            <person name="Matheny P.B."/>
            <person name="Labbe J."/>
            <person name="Martin F.M."/>
        </authorList>
    </citation>
    <scope>NUCLEOTIDE SEQUENCE</scope>
    <source>
        <strain evidence="1">FP105234-sp</strain>
    </source>
</reference>
<reference evidence="1" key="1">
    <citation type="submission" date="2021-02" db="EMBL/GenBank/DDBJ databases">
        <authorList>
            <consortium name="DOE Joint Genome Institute"/>
            <person name="Ahrendt S."/>
            <person name="Looney B.P."/>
            <person name="Miyauchi S."/>
            <person name="Morin E."/>
            <person name="Drula E."/>
            <person name="Courty P.E."/>
            <person name="Chicoki N."/>
            <person name="Fauchery L."/>
            <person name="Kohler A."/>
            <person name="Kuo A."/>
            <person name="Labutti K."/>
            <person name="Pangilinan J."/>
            <person name="Lipzen A."/>
            <person name="Riley R."/>
            <person name="Andreopoulos W."/>
            <person name="He G."/>
            <person name="Johnson J."/>
            <person name="Barry K.W."/>
            <person name="Grigoriev I.V."/>
            <person name="Nagy L."/>
            <person name="Hibbett D."/>
            <person name="Henrissat B."/>
            <person name="Matheny P.B."/>
            <person name="Labbe J."/>
            <person name="Martin F."/>
        </authorList>
    </citation>
    <scope>NUCLEOTIDE SEQUENCE</scope>
    <source>
        <strain evidence="1">FP105234-sp</strain>
    </source>
</reference>
<keyword evidence="2" id="KW-1185">Reference proteome</keyword>
<organism evidence="1 2">
    <name type="scientific">Auriscalpium vulgare</name>
    <dbReference type="NCBI Taxonomy" id="40419"/>
    <lineage>
        <taxon>Eukaryota</taxon>
        <taxon>Fungi</taxon>
        <taxon>Dikarya</taxon>
        <taxon>Basidiomycota</taxon>
        <taxon>Agaricomycotina</taxon>
        <taxon>Agaricomycetes</taxon>
        <taxon>Russulales</taxon>
        <taxon>Auriscalpiaceae</taxon>
        <taxon>Auriscalpium</taxon>
    </lineage>
</organism>
<gene>
    <name evidence="1" type="ORF">FA95DRAFT_1542620</name>
</gene>
<evidence type="ECO:0000313" key="2">
    <source>
        <dbReference type="Proteomes" id="UP000814033"/>
    </source>
</evidence>
<evidence type="ECO:0000313" key="1">
    <source>
        <dbReference type="EMBL" id="KAI0046365.1"/>
    </source>
</evidence>
<name>A0ACB8RRZ7_9AGAM</name>